<feature type="signal peptide" evidence="2">
    <location>
        <begin position="1"/>
        <end position="18"/>
    </location>
</feature>
<evidence type="ECO:0000256" key="1">
    <source>
        <dbReference type="SAM" id="Phobius"/>
    </source>
</evidence>
<accession>A0A7S2C5N5</accession>
<organism evidence="3">
    <name type="scientific">Octactis speculum</name>
    <dbReference type="NCBI Taxonomy" id="3111310"/>
    <lineage>
        <taxon>Eukaryota</taxon>
        <taxon>Sar</taxon>
        <taxon>Stramenopiles</taxon>
        <taxon>Ochrophyta</taxon>
        <taxon>Dictyochophyceae</taxon>
        <taxon>Dictyochales</taxon>
        <taxon>Dictyochaceae</taxon>
        <taxon>Octactis</taxon>
    </lineage>
</organism>
<keyword evidence="1" id="KW-0472">Membrane</keyword>
<evidence type="ECO:0000313" key="3">
    <source>
        <dbReference type="EMBL" id="CAD9416487.1"/>
    </source>
</evidence>
<protein>
    <recommendedName>
        <fullName evidence="4">SbsA Ig-like domain-containing protein</fullName>
    </recommendedName>
</protein>
<proteinExistence type="predicted"/>
<gene>
    <name evidence="3" type="ORF">DSPE1174_LOCUS12457</name>
</gene>
<evidence type="ECO:0000256" key="2">
    <source>
        <dbReference type="SAM" id="SignalP"/>
    </source>
</evidence>
<feature type="chain" id="PRO_5030515496" description="SbsA Ig-like domain-containing protein" evidence="2">
    <location>
        <begin position="19"/>
        <end position="871"/>
    </location>
</feature>
<keyword evidence="2" id="KW-0732">Signal</keyword>
<keyword evidence="1" id="KW-0812">Transmembrane</keyword>
<reference evidence="3" key="1">
    <citation type="submission" date="2021-01" db="EMBL/GenBank/DDBJ databases">
        <authorList>
            <person name="Corre E."/>
            <person name="Pelletier E."/>
            <person name="Niang G."/>
            <person name="Scheremetjew M."/>
            <person name="Finn R."/>
            <person name="Kale V."/>
            <person name="Holt S."/>
            <person name="Cochrane G."/>
            <person name="Meng A."/>
            <person name="Brown T."/>
            <person name="Cohen L."/>
        </authorList>
    </citation>
    <scope>NUCLEOTIDE SEQUENCE</scope>
    <source>
        <strain evidence="3">CCMP1381</strain>
    </source>
</reference>
<sequence length="871" mass="95216">MKLLGLMLALALPMGALAAIKIAERPVMLYSSVSPKLRIQSVSSAFGNVPVDHIELKFTPTLKPSSYNLSVVSDTVITLALNPGKKWSSPSTTDGMTLYLMSVSFYDGPNQLEDAVPVATIIPTPTIKRNEEVIYMSGTSKLMINGTNFRAKNMELMFEPPLEKDKDYIMSVKSATSLVLTRMTSSVWRDEPGPLKLRRINTGAGALRIDPTYGGITIAEVQANLGAHGVTVETTANERFYQNTGSLVILGNGFNTSHNTLRFANGLRGKGVNYTTVEHTDTQLRLTLASKSKWRANPANLPGPLVLLAVDAGAGFVPVGPTEAKKGRIVATIFETPSVKKSGKTLYKTHSHQLWIVGTGFTRGTYYSKFTFSPEMDQENDVSVVVYNRTHTLINLFEGKAWKGDDSGSLKLLAIDSGAGKYELPGGGVQIAKIKDDAEDHPSGVTITRASQTLYQTAAIRKLIISGSELTEGTKLTFMPPLTADVDYKQNFISASKISLTLKKKKKWRYEGGPLLVTYVDVGLKEGPVKLAYGNGIQVANILQDPTIESSERIIFASHTRRLVIRGTGFALEGTELTLHPTKRSSYEIESLEMTEMVLLLNEGEQWAEVEEGESKMIYVTKVDTGAGEVIFDDDGIVVAKIESDIDDNNCDDSCEWAMDGVCDDGSGKGRYWWDDDYGGFYGYDDDYYGYGYYYYGDDDFLAPVCEEGTDCTDCGGPSTEEPTDCDNSCQWSNDGFCDDSRTSGLCELGTDCHDCGTIVESNFTTWDDDGWWDDDDNYWDIDDNFEYVSGGETKPPVEGDGAGGVFMFVLEGMVYLVGAAVCGAGTYIGVKWYKGQSIPYLAAPTSDLEMRRGGSQDCAEVPITPDVFHT</sequence>
<evidence type="ECO:0008006" key="4">
    <source>
        <dbReference type="Google" id="ProtNLM"/>
    </source>
</evidence>
<feature type="transmembrane region" description="Helical" evidence="1">
    <location>
        <begin position="806"/>
        <end position="831"/>
    </location>
</feature>
<dbReference type="EMBL" id="HBGS01024512">
    <property type="protein sequence ID" value="CAD9416487.1"/>
    <property type="molecule type" value="Transcribed_RNA"/>
</dbReference>
<dbReference type="AlphaFoldDB" id="A0A7S2C5N5"/>
<keyword evidence="1" id="KW-1133">Transmembrane helix</keyword>
<name>A0A7S2C5N5_9STRA</name>